<evidence type="ECO:0000256" key="2">
    <source>
        <dbReference type="ARBA" id="ARBA00022679"/>
    </source>
</evidence>
<dbReference type="Gene3D" id="3.40.50.11930">
    <property type="match status" value="1"/>
</dbReference>
<evidence type="ECO:0000313" key="4">
    <source>
        <dbReference type="EMBL" id="TCS98481.1"/>
    </source>
</evidence>
<sequence>MEHNRPVRDRPHLLLFGWYRPGTGFTRVLQALLPWLAQRYRVTWMGVGYRGDPQRLAEGVRLLPTNPNGGDMMGAYAARQSWRSLAPDIVLALNDPWYLEHYPRELLAVDPSAPLYGYMPLDGDVIDPSILAGLRGFAGLFTYTRHAVGELRRALAAVDLDIPVEVAGHGIDLAAFKPAACGHGLDVRMRRAQQLFDLPEPAFVVLNASRPDPRKRIDLSLELFARAAAGLPANVFLCLHQAWSFPQFVLPLREQARNLGIADRVLWWPPQSGPIADEDLDRLYNACAVGLNTSLGEGFGLVSFEHAATGAPQLLPAHPALRELWGDAALLLPVRPAVSDYSPLRLGQVDVDAAGLLLRHLHDDPQLYRQKAEAALGRCLSADLRWETSARALLRGMAPRPSLS</sequence>
<dbReference type="SUPFAM" id="SSF53756">
    <property type="entry name" value="UDP-Glycosyltransferase/glycogen phosphorylase"/>
    <property type="match status" value="1"/>
</dbReference>
<dbReference type="EMBL" id="SMAF01000008">
    <property type="protein sequence ID" value="TCS98481.1"/>
    <property type="molecule type" value="Genomic_DNA"/>
</dbReference>
<evidence type="ECO:0000259" key="3">
    <source>
        <dbReference type="Pfam" id="PF00534"/>
    </source>
</evidence>
<reference evidence="4 5" key="1">
    <citation type="submission" date="2019-03" db="EMBL/GenBank/DDBJ databases">
        <title>Genomic Encyclopedia of Type Strains, Phase IV (KMG-IV): sequencing the most valuable type-strain genomes for metagenomic binning, comparative biology and taxonomic classification.</title>
        <authorList>
            <person name="Goeker M."/>
        </authorList>
    </citation>
    <scope>NUCLEOTIDE SEQUENCE [LARGE SCALE GENOMIC DNA]</scope>
    <source>
        <strain evidence="4 5">DSM 21944</strain>
    </source>
</reference>
<dbReference type="PANTHER" id="PTHR12526:SF510">
    <property type="entry name" value="D-INOSITOL 3-PHOSPHATE GLYCOSYLTRANSFERASE"/>
    <property type="match status" value="1"/>
</dbReference>
<dbReference type="Proteomes" id="UP000294599">
    <property type="component" value="Unassembled WGS sequence"/>
</dbReference>
<gene>
    <name evidence="4" type="ORF">EDC25_10861</name>
</gene>
<dbReference type="AlphaFoldDB" id="A0A4S3KWW3"/>
<comment type="caution">
    <text evidence="4">The sequence shown here is derived from an EMBL/GenBank/DDBJ whole genome shotgun (WGS) entry which is preliminary data.</text>
</comment>
<name>A0A4S3KWW3_9GAMM</name>
<dbReference type="GO" id="GO:0016757">
    <property type="term" value="F:glycosyltransferase activity"/>
    <property type="evidence" value="ECO:0007669"/>
    <property type="project" value="UniProtKB-KW"/>
</dbReference>
<feature type="domain" description="Glycosyl transferase family 1" evidence="3">
    <location>
        <begin position="198"/>
        <end position="328"/>
    </location>
</feature>
<keyword evidence="2 4" id="KW-0808">Transferase</keyword>
<dbReference type="InterPro" id="IPR001296">
    <property type="entry name" value="Glyco_trans_1"/>
</dbReference>
<proteinExistence type="predicted"/>
<dbReference type="PANTHER" id="PTHR12526">
    <property type="entry name" value="GLYCOSYLTRANSFERASE"/>
    <property type="match status" value="1"/>
</dbReference>
<dbReference type="Pfam" id="PF00534">
    <property type="entry name" value="Glycos_transf_1"/>
    <property type="match status" value="1"/>
</dbReference>
<keyword evidence="5" id="KW-1185">Reference proteome</keyword>
<evidence type="ECO:0000256" key="1">
    <source>
        <dbReference type="ARBA" id="ARBA00022676"/>
    </source>
</evidence>
<accession>A0A4S3KWW3</accession>
<protein>
    <submittedName>
        <fullName evidence="4">Glycosyltransferase involved in cell wall biosynthesis</fullName>
    </submittedName>
</protein>
<dbReference type="RefSeq" id="WP_123522625.1">
    <property type="nucleotide sequence ID" value="NZ_JBHLWF010000087.1"/>
</dbReference>
<dbReference type="GO" id="GO:1901135">
    <property type="term" value="P:carbohydrate derivative metabolic process"/>
    <property type="evidence" value="ECO:0007669"/>
    <property type="project" value="UniProtKB-ARBA"/>
</dbReference>
<dbReference type="OrthoDB" id="9801609at2"/>
<organism evidence="4 5">
    <name type="scientific">Pseudofulvimonas gallinarii</name>
    <dbReference type="NCBI Taxonomy" id="634155"/>
    <lineage>
        <taxon>Bacteria</taxon>
        <taxon>Pseudomonadati</taxon>
        <taxon>Pseudomonadota</taxon>
        <taxon>Gammaproteobacteria</taxon>
        <taxon>Lysobacterales</taxon>
        <taxon>Rhodanobacteraceae</taxon>
        <taxon>Pseudofulvimonas</taxon>
    </lineage>
</organism>
<keyword evidence="1" id="KW-0328">Glycosyltransferase</keyword>
<dbReference type="Gene3D" id="3.40.50.2000">
    <property type="entry name" value="Glycogen Phosphorylase B"/>
    <property type="match status" value="1"/>
</dbReference>
<evidence type="ECO:0000313" key="5">
    <source>
        <dbReference type="Proteomes" id="UP000294599"/>
    </source>
</evidence>